<feature type="chain" id="PRO_5045204092" evidence="7">
    <location>
        <begin position="29"/>
        <end position="199"/>
    </location>
</feature>
<organism evidence="9 10">
    <name type="scientific">Nocardioides malaquae</name>
    <dbReference type="NCBI Taxonomy" id="2773426"/>
    <lineage>
        <taxon>Bacteria</taxon>
        <taxon>Bacillati</taxon>
        <taxon>Actinomycetota</taxon>
        <taxon>Actinomycetes</taxon>
        <taxon>Propionibacteriales</taxon>
        <taxon>Nocardioidaceae</taxon>
        <taxon>Nocardioides</taxon>
    </lineage>
</organism>
<dbReference type="InterPro" id="IPR014755">
    <property type="entry name" value="Cu-Rt/internalin_Ig-like"/>
</dbReference>
<keyword evidence="10" id="KW-1185">Reference proteome</keyword>
<feature type="signal peptide" evidence="7">
    <location>
        <begin position="1"/>
        <end position="28"/>
    </location>
</feature>
<evidence type="ECO:0000256" key="7">
    <source>
        <dbReference type="SAM" id="SignalP"/>
    </source>
</evidence>
<protein>
    <submittedName>
        <fullName evidence="9">Copper resistance protein CopC</fullName>
    </submittedName>
</protein>
<name>A0ABR9RSB4_9ACTN</name>
<accession>A0ABR9RSB4</accession>
<evidence type="ECO:0000256" key="6">
    <source>
        <dbReference type="SAM" id="Phobius"/>
    </source>
</evidence>
<gene>
    <name evidence="9" type="ORF">IEQ44_06390</name>
</gene>
<dbReference type="InterPro" id="IPR032694">
    <property type="entry name" value="CopC/D"/>
</dbReference>
<keyword evidence="2" id="KW-0479">Metal-binding</keyword>
<evidence type="ECO:0000256" key="2">
    <source>
        <dbReference type="ARBA" id="ARBA00022723"/>
    </source>
</evidence>
<feature type="domain" description="CopC" evidence="8">
    <location>
        <begin position="27"/>
        <end position="122"/>
    </location>
</feature>
<keyword evidence="6" id="KW-0812">Transmembrane</keyword>
<evidence type="ECO:0000313" key="10">
    <source>
        <dbReference type="Proteomes" id="UP000756387"/>
    </source>
</evidence>
<feature type="compositionally biased region" description="Polar residues" evidence="5">
    <location>
        <begin position="126"/>
        <end position="149"/>
    </location>
</feature>
<dbReference type="PANTHER" id="PTHR34820">
    <property type="entry name" value="INNER MEMBRANE PROTEIN YEBZ"/>
    <property type="match status" value="1"/>
</dbReference>
<comment type="subcellular location">
    <subcellularLocation>
        <location evidence="1">Cell envelope</location>
    </subcellularLocation>
</comment>
<dbReference type="SUPFAM" id="SSF81296">
    <property type="entry name" value="E set domains"/>
    <property type="match status" value="1"/>
</dbReference>
<keyword evidence="4" id="KW-0186">Copper</keyword>
<feature type="transmembrane region" description="Helical" evidence="6">
    <location>
        <begin position="164"/>
        <end position="184"/>
    </location>
</feature>
<evidence type="ECO:0000256" key="5">
    <source>
        <dbReference type="SAM" id="MobiDB-lite"/>
    </source>
</evidence>
<evidence type="ECO:0000259" key="8">
    <source>
        <dbReference type="Pfam" id="PF04234"/>
    </source>
</evidence>
<dbReference type="Gene3D" id="2.60.40.1220">
    <property type="match status" value="1"/>
</dbReference>
<keyword evidence="6" id="KW-1133">Transmembrane helix</keyword>
<evidence type="ECO:0000256" key="4">
    <source>
        <dbReference type="ARBA" id="ARBA00023008"/>
    </source>
</evidence>
<reference evidence="9 10" key="1">
    <citation type="submission" date="2020-10" db="EMBL/GenBank/DDBJ databases">
        <title>Nocardioides sp. isolated from sludge.</title>
        <authorList>
            <person name="Zhang X."/>
        </authorList>
    </citation>
    <scope>NUCLEOTIDE SEQUENCE [LARGE SCALE GENOMIC DNA]</scope>
    <source>
        <strain evidence="9 10">Y6</strain>
    </source>
</reference>
<dbReference type="InterPro" id="IPR007348">
    <property type="entry name" value="CopC_dom"/>
</dbReference>
<comment type="caution">
    <text evidence="9">The sequence shown here is derived from an EMBL/GenBank/DDBJ whole genome shotgun (WGS) entry which is preliminary data.</text>
</comment>
<evidence type="ECO:0000256" key="1">
    <source>
        <dbReference type="ARBA" id="ARBA00004196"/>
    </source>
</evidence>
<keyword evidence="6" id="KW-0472">Membrane</keyword>
<dbReference type="EMBL" id="JADCSA010000005">
    <property type="protein sequence ID" value="MBE7324275.1"/>
    <property type="molecule type" value="Genomic_DNA"/>
</dbReference>
<evidence type="ECO:0000313" key="9">
    <source>
        <dbReference type="EMBL" id="MBE7324275.1"/>
    </source>
</evidence>
<sequence>MGVWRYTLVLAALFAGVAAFQAPAQAHADLVSSNPTDGATLVSPPRQLTLEFSEAINPDMAKALLTVTGSGGVETPVSRGARDTMVVMPMPDQGREAGRWRLDYRVVSVDGHPITGSLNFIVSPQAPAAQTSPSNRSPGSLGETSSASQLEVAADGEDASDQGWGFTAPAVIVLLVLILFGVVWNGRRKDHSTRARDNQ</sequence>
<keyword evidence="3 7" id="KW-0732">Signal</keyword>
<dbReference type="InterPro" id="IPR014756">
    <property type="entry name" value="Ig_E-set"/>
</dbReference>
<feature type="region of interest" description="Disordered" evidence="5">
    <location>
        <begin position="126"/>
        <end position="160"/>
    </location>
</feature>
<dbReference type="Proteomes" id="UP000756387">
    <property type="component" value="Unassembled WGS sequence"/>
</dbReference>
<evidence type="ECO:0000256" key="3">
    <source>
        <dbReference type="ARBA" id="ARBA00022729"/>
    </source>
</evidence>
<dbReference type="Pfam" id="PF04234">
    <property type="entry name" value="CopC"/>
    <property type="match status" value="1"/>
</dbReference>
<proteinExistence type="predicted"/>
<dbReference type="PANTHER" id="PTHR34820:SF4">
    <property type="entry name" value="INNER MEMBRANE PROTEIN YEBZ"/>
    <property type="match status" value="1"/>
</dbReference>